<name>A0A3E0UBQ8_9GAMM</name>
<evidence type="ECO:0000313" key="1">
    <source>
        <dbReference type="EMBL" id="REL34441.1"/>
    </source>
</evidence>
<dbReference type="EMBL" id="QUOV01000001">
    <property type="protein sequence ID" value="REL34441.1"/>
    <property type="molecule type" value="Genomic_DNA"/>
</dbReference>
<proteinExistence type="predicted"/>
<dbReference type="Proteomes" id="UP000256999">
    <property type="component" value="Unassembled WGS sequence"/>
</dbReference>
<dbReference type="AlphaFoldDB" id="A0A3E0UBQ8"/>
<gene>
    <name evidence="1" type="ORF">DXX92_03205</name>
</gene>
<accession>A0A3E0UBQ8</accession>
<protein>
    <submittedName>
        <fullName evidence="1">Uncharacterized protein</fullName>
    </submittedName>
</protein>
<sequence length="91" mass="10863">MSLNFVLIVVINHLTSYTNPHKYMFTQLEIKRFNARRMFARHSYSISRTCNTAVKCFSQALRELFSSPITAANFLDVERLYQQKFFLYLNR</sequence>
<evidence type="ECO:0000313" key="2">
    <source>
        <dbReference type="Proteomes" id="UP000256999"/>
    </source>
</evidence>
<comment type="caution">
    <text evidence="1">The sequence shown here is derived from an EMBL/GenBank/DDBJ whole genome shotgun (WGS) entry which is preliminary data.</text>
</comment>
<reference evidence="1 2" key="1">
    <citation type="submission" date="2018-08" db="EMBL/GenBank/DDBJ databases">
        <title>Thalassotalea euphylliae genome.</title>
        <authorList>
            <person name="Summers S."/>
            <person name="Rice S.A."/>
            <person name="Freckelton M.L."/>
            <person name="Nedved B.T."/>
            <person name="Hadfield M.G."/>
        </authorList>
    </citation>
    <scope>NUCLEOTIDE SEQUENCE [LARGE SCALE GENOMIC DNA]</scope>
    <source>
        <strain evidence="1 2">H2</strain>
    </source>
</reference>
<organism evidence="1 2">
    <name type="scientific">Thalassotalea euphylliae</name>
    <dbReference type="NCBI Taxonomy" id="1655234"/>
    <lineage>
        <taxon>Bacteria</taxon>
        <taxon>Pseudomonadati</taxon>
        <taxon>Pseudomonadota</taxon>
        <taxon>Gammaproteobacteria</taxon>
        <taxon>Alteromonadales</taxon>
        <taxon>Colwelliaceae</taxon>
        <taxon>Thalassotalea</taxon>
    </lineage>
</organism>